<dbReference type="PhylomeDB" id="A0A022Q7U9"/>
<dbReference type="STRING" id="4155.A0A022Q7U9"/>
<feature type="domain" description="AP2/ERF" evidence="10">
    <location>
        <begin position="160"/>
        <end position="217"/>
    </location>
</feature>
<dbReference type="GO" id="GO:0000976">
    <property type="term" value="F:transcription cis-regulatory region binding"/>
    <property type="evidence" value="ECO:0007669"/>
    <property type="project" value="UniProtKB-ARBA"/>
</dbReference>
<dbReference type="KEGG" id="egt:105972946"/>
<dbReference type="InterPro" id="IPR001471">
    <property type="entry name" value="AP2/ERF_dom"/>
</dbReference>
<dbReference type="GO" id="GO:0005634">
    <property type="term" value="C:nucleus"/>
    <property type="evidence" value="ECO:0000318"/>
    <property type="project" value="GO_Central"/>
</dbReference>
<dbReference type="GO" id="GO:0009873">
    <property type="term" value="P:ethylene-activated signaling pathway"/>
    <property type="evidence" value="ECO:0007669"/>
    <property type="project" value="UniProtKB-KW"/>
</dbReference>
<comment type="subcellular location">
    <subcellularLocation>
        <location evidence="1">Nucleus</location>
    </subcellularLocation>
</comment>
<dbReference type="PANTHER" id="PTHR31657">
    <property type="entry name" value="ETHYLENE-RESPONSIVE TRANSCRIPTION FACTOR ERF061"/>
    <property type="match status" value="1"/>
</dbReference>
<dbReference type="GO" id="GO:0003700">
    <property type="term" value="F:DNA-binding transcription factor activity"/>
    <property type="evidence" value="ECO:0007669"/>
    <property type="project" value="InterPro"/>
</dbReference>
<evidence type="ECO:0000256" key="8">
    <source>
        <dbReference type="ARBA" id="ARBA00023242"/>
    </source>
</evidence>
<evidence type="ECO:0000313" key="12">
    <source>
        <dbReference type="Proteomes" id="UP000030748"/>
    </source>
</evidence>
<dbReference type="Pfam" id="PF00847">
    <property type="entry name" value="AP2"/>
    <property type="match status" value="1"/>
</dbReference>
<reference evidence="11 12" key="1">
    <citation type="journal article" date="2013" name="Proc. Natl. Acad. Sci. U.S.A.">
        <title>Fine-scale variation in meiotic recombination in Mimulus inferred from population shotgun sequencing.</title>
        <authorList>
            <person name="Hellsten U."/>
            <person name="Wright K.M."/>
            <person name="Jenkins J."/>
            <person name="Shu S."/>
            <person name="Yuan Y."/>
            <person name="Wessler S.R."/>
            <person name="Schmutz J."/>
            <person name="Willis J.H."/>
            <person name="Rokhsar D.S."/>
        </authorList>
    </citation>
    <scope>NUCLEOTIDE SEQUENCE [LARGE SCALE GENOMIC DNA]</scope>
    <source>
        <strain evidence="12">cv. DUN x IM62</strain>
    </source>
</reference>
<keyword evidence="3" id="KW-0611">Plant defense</keyword>
<evidence type="ECO:0000256" key="3">
    <source>
        <dbReference type="ARBA" id="ARBA00022821"/>
    </source>
</evidence>
<dbReference type="Proteomes" id="UP000030748">
    <property type="component" value="Unassembled WGS sequence"/>
</dbReference>
<dbReference type="GO" id="GO:0006952">
    <property type="term" value="P:defense response"/>
    <property type="evidence" value="ECO:0007669"/>
    <property type="project" value="UniProtKB-KW"/>
</dbReference>
<dbReference type="EMBL" id="KI632147">
    <property type="protein sequence ID" value="EYU24006.1"/>
    <property type="molecule type" value="Genomic_DNA"/>
</dbReference>
<comment type="similarity">
    <text evidence="9">Belongs to the AP2/ERF transcription factor family. ERF subfamily.</text>
</comment>
<evidence type="ECO:0000256" key="5">
    <source>
        <dbReference type="ARBA" id="ARBA00023125"/>
    </source>
</evidence>
<evidence type="ECO:0000259" key="10">
    <source>
        <dbReference type="PROSITE" id="PS51032"/>
    </source>
</evidence>
<keyword evidence="8" id="KW-0539">Nucleus</keyword>
<dbReference type="OMA" id="KSEWELT"/>
<dbReference type="OrthoDB" id="663856at2759"/>
<organism evidence="11 12">
    <name type="scientific">Erythranthe guttata</name>
    <name type="common">Yellow monkey flower</name>
    <name type="synonym">Mimulus guttatus</name>
    <dbReference type="NCBI Taxonomy" id="4155"/>
    <lineage>
        <taxon>Eukaryota</taxon>
        <taxon>Viridiplantae</taxon>
        <taxon>Streptophyta</taxon>
        <taxon>Embryophyta</taxon>
        <taxon>Tracheophyta</taxon>
        <taxon>Spermatophyta</taxon>
        <taxon>Magnoliopsida</taxon>
        <taxon>eudicotyledons</taxon>
        <taxon>Gunneridae</taxon>
        <taxon>Pentapetalae</taxon>
        <taxon>asterids</taxon>
        <taxon>lamiids</taxon>
        <taxon>Lamiales</taxon>
        <taxon>Phrymaceae</taxon>
        <taxon>Erythranthe</taxon>
    </lineage>
</organism>
<protein>
    <recommendedName>
        <fullName evidence="10">AP2/ERF domain-containing protein</fullName>
    </recommendedName>
</protein>
<dbReference type="AlphaFoldDB" id="A0A022Q7U9"/>
<accession>A0A022Q7U9</accession>
<dbReference type="PRINTS" id="PR00367">
    <property type="entry name" value="ETHRSPELEMNT"/>
</dbReference>
<proteinExistence type="inferred from homology"/>
<dbReference type="InterPro" id="IPR016177">
    <property type="entry name" value="DNA-bd_dom_sf"/>
</dbReference>
<keyword evidence="4" id="KW-0805">Transcription regulation</keyword>
<dbReference type="eggNOG" id="ENOG502QQEY">
    <property type="taxonomic scope" value="Eukaryota"/>
</dbReference>
<keyword evidence="7" id="KW-0804">Transcription</keyword>
<dbReference type="PROSITE" id="PS51032">
    <property type="entry name" value="AP2_ERF"/>
    <property type="match status" value="1"/>
</dbReference>
<evidence type="ECO:0000256" key="1">
    <source>
        <dbReference type="ARBA" id="ARBA00004123"/>
    </source>
</evidence>
<keyword evidence="12" id="KW-1185">Reference proteome</keyword>
<gene>
    <name evidence="11" type="ORF">MIMGU_mgv1a009524mg</name>
</gene>
<dbReference type="Gene3D" id="3.30.730.10">
    <property type="entry name" value="AP2/ERF domain"/>
    <property type="match status" value="1"/>
</dbReference>
<dbReference type="InterPro" id="IPR036955">
    <property type="entry name" value="AP2/ERF_dom_sf"/>
</dbReference>
<sequence length="339" mass="37471">MAAAIDIYGCNNNQAFSTDPFREELMQALQPFMKSASPSASASASSDLFLSPLSPSLSSTSSSSSSNLYNTEFGSLPQKAQIFSPGFSNFPQIVDNHQPANQINLNHLTPSQILQIQAQFHFQQQELNHKYNQFSSFLRPKPVSMKQTGPGLTPSKPVKLYRGVRQRHWGKWVAEIRLPKNRTRLWLGTFDTSEEAALAYDKAAYKLRGEFAKLNFPHLRHQLLQESSTFKPLPSSVDAKLNAICENLASANSKKPDKKIESLSEKTVLVSVSAAENEAAMKVEASISVDDASSSSSGTASPQSDITCLDFMTDTFFDDECENLFLQKFPSVEIDWAAL</sequence>
<dbReference type="GO" id="GO:0043565">
    <property type="term" value="F:sequence-specific DNA binding"/>
    <property type="evidence" value="ECO:0000318"/>
    <property type="project" value="GO_Central"/>
</dbReference>
<keyword evidence="2" id="KW-0936">Ethylene signaling pathway</keyword>
<dbReference type="SMART" id="SM00380">
    <property type="entry name" value="AP2"/>
    <property type="match status" value="1"/>
</dbReference>
<evidence type="ECO:0000256" key="6">
    <source>
        <dbReference type="ARBA" id="ARBA00023159"/>
    </source>
</evidence>
<dbReference type="PANTHER" id="PTHR31657:SF73">
    <property type="entry name" value="OS02G0752800 PROTEIN"/>
    <property type="match status" value="1"/>
</dbReference>
<keyword evidence="5" id="KW-0238">DNA-binding</keyword>
<evidence type="ECO:0000256" key="9">
    <source>
        <dbReference type="ARBA" id="ARBA00024343"/>
    </source>
</evidence>
<dbReference type="SUPFAM" id="SSF54171">
    <property type="entry name" value="DNA-binding domain"/>
    <property type="match status" value="1"/>
</dbReference>
<evidence type="ECO:0000256" key="7">
    <source>
        <dbReference type="ARBA" id="ARBA00023163"/>
    </source>
</evidence>
<dbReference type="InterPro" id="IPR051758">
    <property type="entry name" value="ERF/AP2-like"/>
</dbReference>
<evidence type="ECO:0000256" key="2">
    <source>
        <dbReference type="ARBA" id="ARBA00022745"/>
    </source>
</evidence>
<name>A0A022Q7U9_ERYGU</name>
<dbReference type="CDD" id="cd00018">
    <property type="entry name" value="AP2"/>
    <property type="match status" value="1"/>
</dbReference>
<evidence type="ECO:0000256" key="4">
    <source>
        <dbReference type="ARBA" id="ARBA00023015"/>
    </source>
</evidence>
<keyword evidence="6" id="KW-0010">Activator</keyword>
<evidence type="ECO:0000313" key="11">
    <source>
        <dbReference type="EMBL" id="EYU24006.1"/>
    </source>
</evidence>
<dbReference type="FunFam" id="3.30.730.10:FF:000001">
    <property type="entry name" value="Ethylene-responsive transcription factor 2"/>
    <property type="match status" value="1"/>
</dbReference>